<evidence type="ECO:0000256" key="1">
    <source>
        <dbReference type="ARBA" id="ARBA00022857"/>
    </source>
</evidence>
<dbReference type="RefSeq" id="WP_060822199.1">
    <property type="nucleotide sequence ID" value="NZ_LNJQ01000001.1"/>
</dbReference>
<keyword evidence="2" id="KW-0560">Oxidoreductase</keyword>
<dbReference type="Proteomes" id="UP000070255">
    <property type="component" value="Unassembled WGS sequence"/>
</dbReference>
<evidence type="ECO:0000256" key="2">
    <source>
        <dbReference type="ARBA" id="ARBA00023002"/>
    </source>
</evidence>
<accession>A0ABR5THC8</accession>
<dbReference type="EMBL" id="LNJQ01000001">
    <property type="protein sequence ID" value="KWZ44374.1"/>
    <property type="molecule type" value="Genomic_DNA"/>
</dbReference>
<dbReference type="SUPFAM" id="SSF51735">
    <property type="entry name" value="NAD(P)-binding Rossmann-fold domains"/>
    <property type="match status" value="1"/>
</dbReference>
<keyword evidence="5" id="KW-1185">Reference proteome</keyword>
<evidence type="ECO:0000259" key="3">
    <source>
        <dbReference type="SMART" id="SM00829"/>
    </source>
</evidence>
<proteinExistence type="predicted"/>
<protein>
    <recommendedName>
        <fullName evidence="3">Enoyl reductase (ER) domain-containing protein</fullName>
    </recommendedName>
</protein>
<keyword evidence="1" id="KW-0521">NADP</keyword>
<dbReference type="Gene3D" id="3.90.180.10">
    <property type="entry name" value="Medium-chain alcohol dehydrogenases, catalytic domain"/>
    <property type="match status" value="1"/>
</dbReference>
<dbReference type="Pfam" id="PF08240">
    <property type="entry name" value="ADH_N"/>
    <property type="match status" value="1"/>
</dbReference>
<comment type="caution">
    <text evidence="4">The sequence shown here is derived from an EMBL/GenBank/DDBJ whole genome shotgun (WGS) entry which is preliminary data.</text>
</comment>
<name>A0ABR5THC8_9BURK</name>
<dbReference type="InterPro" id="IPR011032">
    <property type="entry name" value="GroES-like_sf"/>
</dbReference>
<feature type="domain" description="Enoyl reductase (ER)" evidence="3">
    <location>
        <begin position="10"/>
        <end position="291"/>
    </location>
</feature>
<reference evidence="4 5" key="1">
    <citation type="submission" date="2015-11" db="EMBL/GenBank/DDBJ databases">
        <authorList>
            <person name="Sahl J."/>
            <person name="Wagner D."/>
            <person name="Keim P."/>
        </authorList>
    </citation>
    <scope>NUCLEOTIDE SEQUENCE [LARGE SCALE GENOMIC DNA]</scope>
    <source>
        <strain evidence="4 5">BDU18</strain>
    </source>
</reference>
<dbReference type="Gene3D" id="3.40.50.720">
    <property type="entry name" value="NAD(P)-binding Rossmann-like Domain"/>
    <property type="match status" value="1"/>
</dbReference>
<dbReference type="PANTHER" id="PTHR48106:SF18">
    <property type="entry name" value="QUINONE OXIDOREDUCTASE PIG3"/>
    <property type="match status" value="1"/>
</dbReference>
<evidence type="ECO:0000313" key="5">
    <source>
        <dbReference type="Proteomes" id="UP000070255"/>
    </source>
</evidence>
<sequence>MKAYVIERFGGPDVLQLQDVPMRNPGDDEIRIRVRAFGFDRAEMYLRSGNLGPIGDQPRVPGVEAVGEVLHDPAGQRRTGQAVATAMGGLPFTRPGSYAEQVTVLRGNVVAVDDSALSWEALAALPQAYVTAAGALDKVLAICSGQTLLIRGGTPSVALAAIAHAKYRCVTVIATSRAQAHFQRMRDVGADLALVDGGQIAATVKEVVPSGVDVVREGVRASPLRDSLGIRSLDVRPTGSPERHAMHAARVTAIFRQHRNGAGQFARLSSLRSCDRHSRRKQLSRAAAQRMPPTPIPFGLSGFLSKRMAQAGRCHSSTCPNSRIRSV</sequence>
<gene>
    <name evidence="4" type="ORF">WS72_16980</name>
</gene>
<evidence type="ECO:0000313" key="4">
    <source>
        <dbReference type="EMBL" id="KWZ44374.1"/>
    </source>
</evidence>
<dbReference type="SUPFAM" id="SSF50129">
    <property type="entry name" value="GroES-like"/>
    <property type="match status" value="1"/>
</dbReference>
<organism evidence="4 5">
    <name type="scientific">Burkholderia savannae</name>
    <dbReference type="NCBI Taxonomy" id="1637837"/>
    <lineage>
        <taxon>Bacteria</taxon>
        <taxon>Pseudomonadati</taxon>
        <taxon>Pseudomonadota</taxon>
        <taxon>Betaproteobacteria</taxon>
        <taxon>Burkholderiales</taxon>
        <taxon>Burkholderiaceae</taxon>
        <taxon>Burkholderia</taxon>
        <taxon>pseudomallei group</taxon>
    </lineage>
</organism>
<dbReference type="InterPro" id="IPR020843">
    <property type="entry name" value="ER"/>
</dbReference>
<dbReference type="PANTHER" id="PTHR48106">
    <property type="entry name" value="QUINONE OXIDOREDUCTASE PIG3-RELATED"/>
    <property type="match status" value="1"/>
</dbReference>
<dbReference type="InterPro" id="IPR036291">
    <property type="entry name" value="NAD(P)-bd_dom_sf"/>
</dbReference>
<dbReference type="SMART" id="SM00829">
    <property type="entry name" value="PKS_ER"/>
    <property type="match status" value="1"/>
</dbReference>
<dbReference type="InterPro" id="IPR013154">
    <property type="entry name" value="ADH-like_N"/>
</dbReference>